<feature type="binding site" evidence="3">
    <location>
        <position position="323"/>
    </location>
    <ligand>
        <name>CTP</name>
        <dbReference type="ChEBI" id="CHEBI:37563"/>
    </ligand>
</feature>
<comment type="catalytic activity">
    <reaction evidence="3 4">
        <text>N-[(R)-4-phosphopantothenoyl]-L-cysteine + H(+) = (R)-4'-phosphopantetheine + CO2</text>
        <dbReference type="Rhea" id="RHEA:16793"/>
        <dbReference type="ChEBI" id="CHEBI:15378"/>
        <dbReference type="ChEBI" id="CHEBI:16526"/>
        <dbReference type="ChEBI" id="CHEBI:59458"/>
        <dbReference type="ChEBI" id="CHEBI:61723"/>
        <dbReference type="EC" id="4.1.1.36"/>
    </reaction>
</comment>
<evidence type="ECO:0000256" key="4">
    <source>
        <dbReference type="RuleBase" id="RU364078"/>
    </source>
</evidence>
<organism evidence="7 8">
    <name type="scientific">Arachidicoccus rhizosphaerae</name>
    <dbReference type="NCBI Taxonomy" id="551991"/>
    <lineage>
        <taxon>Bacteria</taxon>
        <taxon>Pseudomonadati</taxon>
        <taxon>Bacteroidota</taxon>
        <taxon>Chitinophagia</taxon>
        <taxon>Chitinophagales</taxon>
        <taxon>Chitinophagaceae</taxon>
        <taxon>Arachidicoccus</taxon>
    </lineage>
</organism>
<dbReference type="GO" id="GO:0010181">
    <property type="term" value="F:FMN binding"/>
    <property type="evidence" value="ECO:0007669"/>
    <property type="project" value="UniProtKB-UniRule"/>
</dbReference>
<dbReference type="GO" id="GO:0015941">
    <property type="term" value="P:pantothenate catabolic process"/>
    <property type="evidence" value="ECO:0007669"/>
    <property type="project" value="InterPro"/>
</dbReference>
<dbReference type="SUPFAM" id="SSF52507">
    <property type="entry name" value="Homo-oligomeric flavin-containing Cys decarboxylases, HFCD"/>
    <property type="match status" value="1"/>
</dbReference>
<dbReference type="GO" id="GO:0015937">
    <property type="term" value="P:coenzyme A biosynthetic process"/>
    <property type="evidence" value="ECO:0007669"/>
    <property type="project" value="UniProtKB-UniRule"/>
</dbReference>
<keyword evidence="3" id="KW-0479">Metal-binding</keyword>
<feature type="binding site" evidence="3">
    <location>
        <position position="289"/>
    </location>
    <ligand>
        <name>CTP</name>
        <dbReference type="ChEBI" id="CHEBI:37563"/>
    </ligand>
</feature>
<dbReference type="PANTHER" id="PTHR14359:SF6">
    <property type="entry name" value="PHOSPHOPANTOTHENOYLCYSTEINE DECARBOXYLASE"/>
    <property type="match status" value="1"/>
</dbReference>
<accession>A0A1H3WZE8</accession>
<dbReference type="GO" id="GO:0004633">
    <property type="term" value="F:phosphopantothenoylcysteine decarboxylase activity"/>
    <property type="evidence" value="ECO:0007669"/>
    <property type="project" value="UniProtKB-UniRule"/>
</dbReference>
<evidence type="ECO:0000256" key="1">
    <source>
        <dbReference type="ARBA" id="ARBA00022793"/>
    </source>
</evidence>
<feature type="region of interest" description="Phosphopantothenate--cysteine ligase" evidence="3">
    <location>
        <begin position="190"/>
        <end position="398"/>
    </location>
</feature>
<dbReference type="InterPro" id="IPR036551">
    <property type="entry name" value="Flavin_trans-like"/>
</dbReference>
<feature type="binding site" evidence="3">
    <location>
        <position position="279"/>
    </location>
    <ligand>
        <name>CTP</name>
        <dbReference type="ChEBI" id="CHEBI:37563"/>
    </ligand>
</feature>
<sequence>MAMQLEGKKVLLGITGSIAAYKIITLTRLLVKAGATVKVVMTQEATKFASPLVLSTLSKNPVTQDLTSGDNWNNHVMLGRWADLMVMAPLSCNTLSKMAHGSCDNLLMAVYLSATCPVLVAPAMDADMWLHPATRNNLDIIKGYGHKILNVEAGELASGLIGEGRMAEPEAIFMEIQAALRTDELKGRKVLITSGPTHEPLDPVRFIANHSTGKMGAALAEAFYLKGAEVIFIYGPGSRLPEFTGIKKQAVITAADMYEAAMQHFEKVDVAVLAAAVADYTPATVSDKKIKKKQSLFNLELNKTRDILKALGENKGSKLLIGFALETDHALENAKKKLQEKNADFIVLNSMGDTGAGFGYDTNKVSILSRDGKISESVLDTKAAIAAFIIRTTVCSQW</sequence>
<comment type="caution">
    <text evidence="3">Lacks conserved residue(s) required for the propagation of feature annotation.</text>
</comment>
<feature type="domain" description="Flavoprotein" evidence="5">
    <location>
        <begin position="8"/>
        <end position="178"/>
    </location>
</feature>
<keyword evidence="3" id="KW-0511">Multifunctional enzyme</keyword>
<keyword evidence="3" id="KW-0460">Magnesium</keyword>
<keyword evidence="2 3" id="KW-0456">Lyase</keyword>
<feature type="region of interest" description="Phosphopantothenoylcysteine decarboxylase" evidence="3">
    <location>
        <begin position="1"/>
        <end position="189"/>
    </location>
</feature>
<comment type="catalytic activity">
    <reaction evidence="3 4">
        <text>(R)-4'-phosphopantothenate + L-cysteine + CTP = N-[(R)-4-phosphopantothenoyl]-L-cysteine + CMP + diphosphate + H(+)</text>
        <dbReference type="Rhea" id="RHEA:19397"/>
        <dbReference type="ChEBI" id="CHEBI:10986"/>
        <dbReference type="ChEBI" id="CHEBI:15378"/>
        <dbReference type="ChEBI" id="CHEBI:33019"/>
        <dbReference type="ChEBI" id="CHEBI:35235"/>
        <dbReference type="ChEBI" id="CHEBI:37563"/>
        <dbReference type="ChEBI" id="CHEBI:59458"/>
        <dbReference type="ChEBI" id="CHEBI:60377"/>
        <dbReference type="EC" id="6.3.2.5"/>
    </reaction>
</comment>
<keyword evidence="1 3" id="KW-0210">Decarboxylase</keyword>
<dbReference type="InterPro" id="IPR003382">
    <property type="entry name" value="Flavoprotein"/>
</dbReference>
<comment type="pathway">
    <text evidence="3 4">Cofactor biosynthesis; coenzyme A biosynthesis; CoA from (R)-pantothenate: step 3/5.</text>
</comment>
<dbReference type="AlphaFoldDB" id="A0A1H3WZE8"/>
<keyword evidence="3 4" id="KW-0288">FMN</keyword>
<dbReference type="PANTHER" id="PTHR14359">
    <property type="entry name" value="HOMO-OLIGOMERIC FLAVIN CONTAINING CYS DECARBOXYLASE FAMILY"/>
    <property type="match status" value="1"/>
</dbReference>
<name>A0A1H3WZE8_9BACT</name>
<keyword evidence="3 4" id="KW-0436">Ligase</keyword>
<comment type="cofactor">
    <cofactor evidence="3">
        <name>Mg(2+)</name>
        <dbReference type="ChEBI" id="CHEBI:18420"/>
    </cofactor>
</comment>
<feature type="binding site" evidence="3">
    <location>
        <position position="341"/>
    </location>
    <ligand>
        <name>CTP</name>
        <dbReference type="ChEBI" id="CHEBI:37563"/>
    </ligand>
</feature>
<dbReference type="InterPro" id="IPR007085">
    <property type="entry name" value="DNA/pantothenate-metab_flavo_C"/>
</dbReference>
<dbReference type="Proteomes" id="UP000199041">
    <property type="component" value="Unassembled WGS sequence"/>
</dbReference>
<evidence type="ECO:0000256" key="3">
    <source>
        <dbReference type="HAMAP-Rule" id="MF_02225"/>
    </source>
</evidence>
<comment type="function">
    <text evidence="4">Catalyzes two steps in the biosynthesis of coenzyme A. In the first step cysteine is conjugated to 4'-phosphopantothenate to form 4-phosphopantothenoylcysteine, in the latter compound is decarboxylated to form 4'-phosphopantotheine.</text>
</comment>
<comment type="similarity">
    <text evidence="3 4">In the N-terminal section; belongs to the HFCD (homo-oligomeric flavin containing Cys decarboxylase) superfamily.</text>
</comment>
<dbReference type="EC" id="4.1.1.36" evidence="3"/>
<proteinExistence type="inferred from homology"/>
<dbReference type="Pfam" id="PF02441">
    <property type="entry name" value="Flavoprotein"/>
    <property type="match status" value="1"/>
</dbReference>
<evidence type="ECO:0000313" key="7">
    <source>
        <dbReference type="EMBL" id="SDZ92101.1"/>
    </source>
</evidence>
<dbReference type="EC" id="6.3.2.5" evidence="3"/>
<comment type="function">
    <text evidence="3">Catalyzes two sequential steps in the biosynthesis of coenzyme A. In the first step cysteine is conjugated to 4'-phosphopantothenate to form 4-phosphopantothenoylcysteine. In the second step the latter compound is decarboxylated to form 4'-phosphopantotheine.</text>
</comment>
<dbReference type="GO" id="GO:0071513">
    <property type="term" value="C:phosphopantothenoylcysteine decarboxylase complex"/>
    <property type="evidence" value="ECO:0007669"/>
    <property type="project" value="TreeGrafter"/>
</dbReference>
<dbReference type="InterPro" id="IPR005252">
    <property type="entry name" value="CoaBC"/>
</dbReference>
<dbReference type="InterPro" id="IPR035929">
    <property type="entry name" value="CoaB-like_sf"/>
</dbReference>
<dbReference type="NCBIfam" id="TIGR00521">
    <property type="entry name" value="coaBC_dfp"/>
    <property type="match status" value="1"/>
</dbReference>
<dbReference type="EMBL" id="FNQY01000004">
    <property type="protein sequence ID" value="SDZ92101.1"/>
    <property type="molecule type" value="Genomic_DNA"/>
</dbReference>
<evidence type="ECO:0000259" key="5">
    <source>
        <dbReference type="Pfam" id="PF02441"/>
    </source>
</evidence>
<comment type="pathway">
    <text evidence="3 4">Cofactor biosynthesis; coenzyme A biosynthesis; CoA from (R)-pantothenate: step 2/5.</text>
</comment>
<dbReference type="Pfam" id="PF04127">
    <property type="entry name" value="DFP"/>
    <property type="match status" value="1"/>
</dbReference>
<dbReference type="Gene3D" id="3.40.50.10300">
    <property type="entry name" value="CoaB-like"/>
    <property type="match status" value="1"/>
</dbReference>
<evidence type="ECO:0000313" key="8">
    <source>
        <dbReference type="Proteomes" id="UP000199041"/>
    </source>
</evidence>
<dbReference type="GO" id="GO:0004632">
    <property type="term" value="F:phosphopantothenate--cysteine ligase activity"/>
    <property type="evidence" value="ECO:0007669"/>
    <property type="project" value="UniProtKB-UniRule"/>
</dbReference>
<feature type="domain" description="DNA/pantothenate metabolism flavoprotein C-terminal" evidence="6">
    <location>
        <begin position="185"/>
        <end position="392"/>
    </location>
</feature>
<dbReference type="SUPFAM" id="SSF102645">
    <property type="entry name" value="CoaB-like"/>
    <property type="match status" value="1"/>
</dbReference>
<dbReference type="GO" id="GO:0046872">
    <property type="term" value="F:metal ion binding"/>
    <property type="evidence" value="ECO:0007669"/>
    <property type="project" value="UniProtKB-KW"/>
</dbReference>
<gene>
    <name evidence="3" type="primary">coaBC</name>
    <name evidence="7" type="ORF">SAMN05192529_10483</name>
</gene>
<protein>
    <recommendedName>
        <fullName evidence="3">Coenzyme A biosynthesis bifunctional protein CoaBC</fullName>
    </recommendedName>
    <alternativeName>
        <fullName evidence="3">DNA/pantothenate metabolism flavoprotein</fullName>
    </alternativeName>
    <alternativeName>
        <fullName evidence="3">Phosphopantothenoylcysteine synthetase/decarboxylase</fullName>
        <shortName evidence="3">PPCS-PPCDC</shortName>
    </alternativeName>
    <domain>
        <recommendedName>
            <fullName evidence="3">Phosphopantothenoylcysteine decarboxylase</fullName>
            <shortName evidence="3">PPC decarboxylase</shortName>
            <shortName evidence="3">PPC-DC</shortName>
            <ecNumber evidence="3">4.1.1.36</ecNumber>
        </recommendedName>
        <alternativeName>
            <fullName evidence="3">CoaC</fullName>
        </alternativeName>
    </domain>
    <domain>
        <recommendedName>
            <fullName evidence="3">Phosphopantothenate--cysteine ligase</fullName>
            <ecNumber evidence="3">6.3.2.5</ecNumber>
        </recommendedName>
        <alternativeName>
            <fullName evidence="3">CoaB</fullName>
        </alternativeName>
        <alternativeName>
            <fullName evidence="3">Phosphopantothenoylcysteine synthetase</fullName>
            <shortName evidence="3">PPC synthetase</shortName>
            <shortName evidence="3">PPC-S</shortName>
        </alternativeName>
    </domain>
</protein>
<keyword evidence="8" id="KW-1185">Reference proteome</keyword>
<dbReference type="HAMAP" id="MF_02225">
    <property type="entry name" value="CoaBC"/>
    <property type="match status" value="1"/>
</dbReference>
<dbReference type="STRING" id="551991.SAMN05192529_10483"/>
<reference evidence="7 8" key="1">
    <citation type="submission" date="2016-10" db="EMBL/GenBank/DDBJ databases">
        <authorList>
            <person name="de Groot N.N."/>
        </authorList>
    </citation>
    <scope>NUCLEOTIDE SEQUENCE [LARGE SCALE GENOMIC DNA]</scope>
    <source>
        <strain evidence="7 8">Vu-144</strain>
    </source>
</reference>
<evidence type="ECO:0000256" key="2">
    <source>
        <dbReference type="ARBA" id="ARBA00023239"/>
    </source>
</evidence>
<evidence type="ECO:0000259" key="6">
    <source>
        <dbReference type="Pfam" id="PF04127"/>
    </source>
</evidence>
<keyword evidence="3 4" id="KW-0285">Flavoprotein</keyword>
<feature type="binding site" evidence="3">
    <location>
        <position position="337"/>
    </location>
    <ligand>
        <name>CTP</name>
        <dbReference type="ChEBI" id="CHEBI:37563"/>
    </ligand>
</feature>
<dbReference type="UniPathway" id="UPA00241">
    <property type="reaction ID" value="UER00353"/>
</dbReference>
<dbReference type="Gene3D" id="3.40.50.1950">
    <property type="entry name" value="Flavin prenyltransferase-like"/>
    <property type="match status" value="1"/>
</dbReference>
<comment type="similarity">
    <text evidence="3 4">In the C-terminal section; belongs to the PPC synthetase family.</text>
</comment>
<comment type="cofactor">
    <cofactor evidence="3">
        <name>FMN</name>
        <dbReference type="ChEBI" id="CHEBI:58210"/>
    </cofactor>
    <text evidence="3">Binds 1 FMN per subunit.</text>
</comment>